<dbReference type="SMART" id="SM00448">
    <property type="entry name" value="REC"/>
    <property type="match status" value="1"/>
</dbReference>
<dbReference type="Pfam" id="PF00072">
    <property type="entry name" value="Response_reg"/>
    <property type="match status" value="1"/>
</dbReference>
<feature type="domain" description="Response regulatory" evidence="3">
    <location>
        <begin position="3"/>
        <end position="116"/>
    </location>
</feature>
<accession>A0ABV3ZIZ7</accession>
<dbReference type="SUPFAM" id="SSF52172">
    <property type="entry name" value="CheY-like"/>
    <property type="match status" value="1"/>
</dbReference>
<dbReference type="PANTHER" id="PTHR44591:SF3">
    <property type="entry name" value="RESPONSE REGULATORY DOMAIN-CONTAINING PROTEIN"/>
    <property type="match status" value="1"/>
</dbReference>
<evidence type="ECO:0000313" key="4">
    <source>
        <dbReference type="EMBL" id="MEX6689798.1"/>
    </source>
</evidence>
<dbReference type="InterPro" id="IPR001789">
    <property type="entry name" value="Sig_transdc_resp-reg_receiver"/>
</dbReference>
<dbReference type="Gene3D" id="3.40.50.2300">
    <property type="match status" value="1"/>
</dbReference>
<evidence type="ECO:0000256" key="1">
    <source>
        <dbReference type="ARBA" id="ARBA00022553"/>
    </source>
</evidence>
<dbReference type="PROSITE" id="PS50110">
    <property type="entry name" value="RESPONSE_REGULATORY"/>
    <property type="match status" value="1"/>
</dbReference>
<evidence type="ECO:0000259" key="3">
    <source>
        <dbReference type="PROSITE" id="PS50110"/>
    </source>
</evidence>
<protein>
    <submittedName>
        <fullName evidence="4">Response regulator</fullName>
    </submittedName>
</protein>
<comment type="caution">
    <text evidence="4">The sequence shown here is derived from an EMBL/GenBank/DDBJ whole genome shotgun (WGS) entry which is preliminary data.</text>
</comment>
<name>A0ABV3ZIZ7_9BACT</name>
<evidence type="ECO:0000313" key="5">
    <source>
        <dbReference type="Proteomes" id="UP001560573"/>
    </source>
</evidence>
<dbReference type="Proteomes" id="UP001560573">
    <property type="component" value="Unassembled WGS sequence"/>
</dbReference>
<proteinExistence type="predicted"/>
<dbReference type="PANTHER" id="PTHR44591">
    <property type="entry name" value="STRESS RESPONSE REGULATOR PROTEIN 1"/>
    <property type="match status" value="1"/>
</dbReference>
<keyword evidence="5" id="KW-1185">Reference proteome</keyword>
<dbReference type="EMBL" id="JAULBC010000007">
    <property type="protein sequence ID" value="MEX6689798.1"/>
    <property type="molecule type" value="Genomic_DNA"/>
</dbReference>
<dbReference type="InterPro" id="IPR011006">
    <property type="entry name" value="CheY-like_superfamily"/>
</dbReference>
<keyword evidence="1 2" id="KW-0597">Phosphoprotein</keyword>
<reference evidence="4 5" key="1">
    <citation type="submission" date="2023-07" db="EMBL/GenBank/DDBJ databases">
        <authorList>
            <person name="Lian W.-H."/>
        </authorList>
    </citation>
    <scope>NUCLEOTIDE SEQUENCE [LARGE SCALE GENOMIC DNA]</scope>
    <source>
        <strain evidence="4 5">SYSU DXS3180</strain>
    </source>
</reference>
<gene>
    <name evidence="4" type="ORF">QTN47_19990</name>
</gene>
<sequence length="117" mass="12996">MIHIAIAEDNPGIQQALQLCLEQSGFRVSIYGNGEHLIKDDLDLPDLFILDKQLSGINGLDICRHLKLKATTRNIPVIMLSADPYIAGLARTAGADDYLEKPFTIQRLREMIAKHTA</sequence>
<feature type="modified residue" description="4-aspartylphosphate" evidence="2">
    <location>
        <position position="51"/>
    </location>
</feature>
<dbReference type="RefSeq" id="WP_369331206.1">
    <property type="nucleotide sequence ID" value="NZ_JAULBC010000007.1"/>
</dbReference>
<dbReference type="InterPro" id="IPR050595">
    <property type="entry name" value="Bact_response_regulator"/>
</dbReference>
<evidence type="ECO:0000256" key="2">
    <source>
        <dbReference type="PROSITE-ProRule" id="PRU00169"/>
    </source>
</evidence>
<organism evidence="4 5">
    <name type="scientific">Danxiaibacter flavus</name>
    <dbReference type="NCBI Taxonomy" id="3049108"/>
    <lineage>
        <taxon>Bacteria</taxon>
        <taxon>Pseudomonadati</taxon>
        <taxon>Bacteroidota</taxon>
        <taxon>Chitinophagia</taxon>
        <taxon>Chitinophagales</taxon>
        <taxon>Chitinophagaceae</taxon>
        <taxon>Danxiaibacter</taxon>
    </lineage>
</organism>